<evidence type="ECO:0000256" key="3">
    <source>
        <dbReference type="ARBA" id="ARBA00022490"/>
    </source>
</evidence>
<dbReference type="PANTHER" id="PTHR30272:SF1">
    <property type="entry name" value="3-HYDROXYACYL-[ACYL-CARRIER-PROTEIN] DEHYDRATASE"/>
    <property type="match status" value="1"/>
</dbReference>
<evidence type="ECO:0000256" key="6">
    <source>
        <dbReference type="ARBA" id="ARBA00023098"/>
    </source>
</evidence>
<gene>
    <name evidence="10" type="ORF">ACOF00016_LOCUS16165</name>
</gene>
<dbReference type="GO" id="GO:0019171">
    <property type="term" value="F:(3R)-hydroxyacyl-[acyl-carrier-protein] dehydratase activity"/>
    <property type="evidence" value="ECO:0007669"/>
    <property type="project" value="UniProtKB-EC"/>
</dbReference>
<reference evidence="10" key="1">
    <citation type="submission" date="2021-01" db="EMBL/GenBank/DDBJ databases">
        <authorList>
            <person name="Corre E."/>
            <person name="Pelletier E."/>
            <person name="Niang G."/>
            <person name="Scheremetjew M."/>
            <person name="Finn R."/>
            <person name="Kale V."/>
            <person name="Holt S."/>
            <person name="Cochrane G."/>
            <person name="Meng A."/>
            <person name="Brown T."/>
            <person name="Cohen L."/>
        </authorList>
    </citation>
    <scope>NUCLEOTIDE SEQUENCE</scope>
    <source>
        <strain evidence="10">CCMP127</strain>
    </source>
</reference>
<dbReference type="InterPro" id="IPR013114">
    <property type="entry name" value="FabA_FabZ"/>
</dbReference>
<accession>A0A7S3LDY7</accession>
<dbReference type="Gene3D" id="3.10.129.10">
    <property type="entry name" value="Hotdog Thioesterase"/>
    <property type="match status" value="1"/>
</dbReference>
<keyword evidence="3" id="KW-0963">Cytoplasm</keyword>
<sequence>MMKTFLFALLTTAATAFVGPHREVRSSMALQEAKGAEAISALTKDLEVIFTSEQVDEILPHRYPFALVDKVIEFEAGKSAVGIKSVTKNEEFFQGHFPGQPVMPGVLQVEALAQLCGVCCLKSDGVKEGSIFLFAGVDGVKWKKPVVPGDTLVMEVEITKFNAKFGIAKAKGKAYVNGGLAVEVGEMTFAIAK</sequence>
<dbReference type="FunFam" id="3.10.129.10:FF:000001">
    <property type="entry name" value="3-hydroxyacyl-[acyl-carrier-protein] dehydratase FabZ"/>
    <property type="match status" value="1"/>
</dbReference>
<dbReference type="InterPro" id="IPR029069">
    <property type="entry name" value="HotDog_dom_sf"/>
</dbReference>
<dbReference type="EMBL" id="HBIM01021718">
    <property type="protein sequence ID" value="CAE0419322.1"/>
    <property type="molecule type" value="Transcribed_RNA"/>
</dbReference>
<dbReference type="SUPFAM" id="SSF54637">
    <property type="entry name" value="Thioesterase/thiol ester dehydrase-isomerase"/>
    <property type="match status" value="1"/>
</dbReference>
<feature type="signal peptide" evidence="9">
    <location>
        <begin position="1"/>
        <end position="16"/>
    </location>
</feature>
<evidence type="ECO:0000256" key="8">
    <source>
        <dbReference type="ARBA" id="ARBA00025049"/>
    </source>
</evidence>
<evidence type="ECO:0000313" key="10">
    <source>
        <dbReference type="EMBL" id="CAE0419322.1"/>
    </source>
</evidence>
<comment type="subcellular location">
    <subcellularLocation>
        <location evidence="1">Cytoplasm</location>
    </subcellularLocation>
</comment>
<evidence type="ECO:0000256" key="2">
    <source>
        <dbReference type="ARBA" id="ARBA00013167"/>
    </source>
</evidence>
<dbReference type="GO" id="GO:0006633">
    <property type="term" value="P:fatty acid biosynthetic process"/>
    <property type="evidence" value="ECO:0007669"/>
    <property type="project" value="InterPro"/>
</dbReference>
<protein>
    <recommendedName>
        <fullName evidence="2">3-hydroxyacyl-[acyl-carrier-protein] dehydratase</fullName>
        <ecNumber evidence="2">4.2.1.59</ecNumber>
    </recommendedName>
</protein>
<organism evidence="10">
    <name type="scientific">Amphora coffeiformis</name>
    <dbReference type="NCBI Taxonomy" id="265554"/>
    <lineage>
        <taxon>Eukaryota</taxon>
        <taxon>Sar</taxon>
        <taxon>Stramenopiles</taxon>
        <taxon>Ochrophyta</taxon>
        <taxon>Bacillariophyta</taxon>
        <taxon>Bacillariophyceae</taxon>
        <taxon>Bacillariophycidae</taxon>
        <taxon>Thalassiophysales</taxon>
        <taxon>Catenulaceae</taxon>
        <taxon>Amphora</taxon>
    </lineage>
</organism>
<keyword evidence="5" id="KW-0441">Lipid A biosynthesis</keyword>
<dbReference type="EC" id="4.2.1.59" evidence="2"/>
<proteinExistence type="inferred from homology"/>
<dbReference type="HAMAP" id="MF_00406">
    <property type="entry name" value="FabZ"/>
    <property type="match status" value="1"/>
</dbReference>
<dbReference type="GO" id="GO:0016020">
    <property type="term" value="C:membrane"/>
    <property type="evidence" value="ECO:0007669"/>
    <property type="project" value="GOC"/>
</dbReference>
<evidence type="ECO:0000256" key="1">
    <source>
        <dbReference type="ARBA" id="ARBA00004496"/>
    </source>
</evidence>
<keyword evidence="6" id="KW-0443">Lipid metabolism</keyword>
<dbReference type="AlphaFoldDB" id="A0A7S3LDY7"/>
<keyword evidence="7" id="KW-0456">Lyase</keyword>
<dbReference type="NCBIfam" id="NF000582">
    <property type="entry name" value="PRK00006.1"/>
    <property type="match status" value="1"/>
</dbReference>
<dbReference type="GO" id="GO:0009245">
    <property type="term" value="P:lipid A biosynthetic process"/>
    <property type="evidence" value="ECO:0007669"/>
    <property type="project" value="UniProtKB-KW"/>
</dbReference>
<feature type="chain" id="PRO_5031437195" description="3-hydroxyacyl-[acyl-carrier-protein] dehydratase" evidence="9">
    <location>
        <begin position="17"/>
        <end position="193"/>
    </location>
</feature>
<comment type="function">
    <text evidence="8">Involved in unsaturated fatty acids biosynthesis. Catalyzes the dehydration of short chain beta-hydroxyacyl-ACPs and long chain saturated and unsaturated beta-hydroxyacyl-ACPs.</text>
</comment>
<dbReference type="PANTHER" id="PTHR30272">
    <property type="entry name" value="3-HYDROXYACYL-[ACYL-CARRIER-PROTEIN] DEHYDRATASE"/>
    <property type="match status" value="1"/>
</dbReference>
<evidence type="ECO:0000256" key="7">
    <source>
        <dbReference type="ARBA" id="ARBA00023239"/>
    </source>
</evidence>
<name>A0A7S3LDY7_9STRA</name>
<dbReference type="NCBIfam" id="TIGR01750">
    <property type="entry name" value="fabZ"/>
    <property type="match status" value="1"/>
</dbReference>
<evidence type="ECO:0000256" key="5">
    <source>
        <dbReference type="ARBA" id="ARBA00022556"/>
    </source>
</evidence>
<evidence type="ECO:0000256" key="4">
    <source>
        <dbReference type="ARBA" id="ARBA00022516"/>
    </source>
</evidence>
<dbReference type="Pfam" id="PF07977">
    <property type="entry name" value="FabA"/>
    <property type="match status" value="1"/>
</dbReference>
<dbReference type="InterPro" id="IPR010084">
    <property type="entry name" value="FabZ"/>
</dbReference>
<keyword evidence="4" id="KW-0444">Lipid biosynthesis</keyword>
<dbReference type="GO" id="GO:0005737">
    <property type="term" value="C:cytoplasm"/>
    <property type="evidence" value="ECO:0007669"/>
    <property type="project" value="UniProtKB-SubCell"/>
</dbReference>
<keyword evidence="9" id="KW-0732">Signal</keyword>
<evidence type="ECO:0000256" key="9">
    <source>
        <dbReference type="SAM" id="SignalP"/>
    </source>
</evidence>
<dbReference type="CDD" id="cd01288">
    <property type="entry name" value="FabZ"/>
    <property type="match status" value="1"/>
</dbReference>